<name>A0A8T2E6Q1_ARASU</name>
<evidence type="ECO:0000313" key="1">
    <source>
        <dbReference type="EMBL" id="KAG7619747.1"/>
    </source>
</evidence>
<proteinExistence type="predicted"/>
<dbReference type="AlphaFoldDB" id="A0A8T2E6Q1"/>
<keyword evidence="2" id="KW-1185">Reference proteome</keyword>
<comment type="caution">
    <text evidence="1">The sequence shown here is derived from an EMBL/GenBank/DDBJ whole genome shotgun (WGS) entry which is preliminary data.</text>
</comment>
<dbReference type="Proteomes" id="UP000694251">
    <property type="component" value="Chromosome 4"/>
</dbReference>
<accession>A0A8T2E6Q1</accession>
<gene>
    <name evidence="1" type="ORF">ISN44_As04g007380</name>
</gene>
<dbReference type="EMBL" id="JAEFBJ010000004">
    <property type="protein sequence ID" value="KAG7619747.1"/>
    <property type="molecule type" value="Genomic_DNA"/>
</dbReference>
<sequence>MMNIFNQRVHYEYSFSLDTASNGNFAKKKIEEACFFISNMAASVNNNRLDTSLREEGETT</sequence>
<evidence type="ECO:0000313" key="2">
    <source>
        <dbReference type="Proteomes" id="UP000694251"/>
    </source>
</evidence>
<reference evidence="1 2" key="1">
    <citation type="submission" date="2020-12" db="EMBL/GenBank/DDBJ databases">
        <title>Concerted genomic and epigenomic changes stabilize Arabidopsis allopolyploids.</title>
        <authorList>
            <person name="Chen Z."/>
        </authorList>
    </citation>
    <scope>NUCLEOTIDE SEQUENCE [LARGE SCALE GENOMIC DNA]</scope>
    <source>
        <strain evidence="1">As9502</strain>
        <tissue evidence="1">Leaf</tissue>
    </source>
</reference>
<protein>
    <submittedName>
        <fullName evidence="1">Uncharacterized protein</fullName>
    </submittedName>
</protein>
<organism evidence="1 2">
    <name type="scientific">Arabidopsis suecica</name>
    <name type="common">Swedish thale-cress</name>
    <name type="synonym">Cardaminopsis suecica</name>
    <dbReference type="NCBI Taxonomy" id="45249"/>
    <lineage>
        <taxon>Eukaryota</taxon>
        <taxon>Viridiplantae</taxon>
        <taxon>Streptophyta</taxon>
        <taxon>Embryophyta</taxon>
        <taxon>Tracheophyta</taxon>
        <taxon>Spermatophyta</taxon>
        <taxon>Magnoliopsida</taxon>
        <taxon>eudicotyledons</taxon>
        <taxon>Gunneridae</taxon>
        <taxon>Pentapetalae</taxon>
        <taxon>rosids</taxon>
        <taxon>malvids</taxon>
        <taxon>Brassicales</taxon>
        <taxon>Brassicaceae</taxon>
        <taxon>Camelineae</taxon>
        <taxon>Arabidopsis</taxon>
    </lineage>
</organism>